<evidence type="ECO:0000313" key="3">
    <source>
        <dbReference type="Proteomes" id="UP001066276"/>
    </source>
</evidence>
<comment type="caution">
    <text evidence="2">The sequence shown here is derived from an EMBL/GenBank/DDBJ whole genome shotgun (WGS) entry which is preliminary data.</text>
</comment>
<name>A0AAV7W3G8_PLEWA</name>
<reference evidence="2" key="1">
    <citation type="journal article" date="2022" name="bioRxiv">
        <title>Sequencing and chromosome-scale assembly of the giantPleurodeles waltlgenome.</title>
        <authorList>
            <person name="Brown T."/>
            <person name="Elewa A."/>
            <person name="Iarovenko S."/>
            <person name="Subramanian E."/>
            <person name="Araus A.J."/>
            <person name="Petzold A."/>
            <person name="Susuki M."/>
            <person name="Suzuki K.-i.T."/>
            <person name="Hayashi T."/>
            <person name="Toyoda A."/>
            <person name="Oliveira C."/>
            <person name="Osipova E."/>
            <person name="Leigh N.D."/>
            <person name="Simon A."/>
            <person name="Yun M.H."/>
        </authorList>
    </citation>
    <scope>NUCLEOTIDE SEQUENCE</scope>
    <source>
        <strain evidence="2">20211129_DDA</strain>
        <tissue evidence="2">Liver</tissue>
    </source>
</reference>
<organism evidence="2 3">
    <name type="scientific">Pleurodeles waltl</name>
    <name type="common">Iberian ribbed newt</name>
    <dbReference type="NCBI Taxonomy" id="8319"/>
    <lineage>
        <taxon>Eukaryota</taxon>
        <taxon>Metazoa</taxon>
        <taxon>Chordata</taxon>
        <taxon>Craniata</taxon>
        <taxon>Vertebrata</taxon>
        <taxon>Euteleostomi</taxon>
        <taxon>Amphibia</taxon>
        <taxon>Batrachia</taxon>
        <taxon>Caudata</taxon>
        <taxon>Salamandroidea</taxon>
        <taxon>Salamandridae</taxon>
        <taxon>Pleurodelinae</taxon>
        <taxon>Pleurodeles</taxon>
    </lineage>
</organism>
<dbReference type="EMBL" id="JANPWB010000002">
    <property type="protein sequence ID" value="KAJ1208520.1"/>
    <property type="molecule type" value="Genomic_DNA"/>
</dbReference>
<dbReference type="AlphaFoldDB" id="A0AAV7W3G8"/>
<accession>A0AAV7W3G8</accession>
<sequence>MCATRPLGDRRHPAALSWDAPGRTLPPVSGAAGLTPSLRWVSPAATPLEPPNGFNLLSCCMRHGCHLREPEISGVDQGILSGSLGSWRSSATVRPSCSSASSAPNQPTLYQVLQVGEMSGLIGEVAVSSPQAHSLVPLDLIN</sequence>
<evidence type="ECO:0000313" key="2">
    <source>
        <dbReference type="EMBL" id="KAJ1208520.1"/>
    </source>
</evidence>
<gene>
    <name evidence="2" type="ORF">NDU88_003904</name>
</gene>
<keyword evidence="3" id="KW-1185">Reference proteome</keyword>
<proteinExistence type="predicted"/>
<protein>
    <submittedName>
        <fullName evidence="2">Uncharacterized protein</fullName>
    </submittedName>
</protein>
<feature type="region of interest" description="Disordered" evidence="1">
    <location>
        <begin position="1"/>
        <end position="22"/>
    </location>
</feature>
<dbReference type="Proteomes" id="UP001066276">
    <property type="component" value="Chromosome 1_2"/>
</dbReference>
<evidence type="ECO:0000256" key="1">
    <source>
        <dbReference type="SAM" id="MobiDB-lite"/>
    </source>
</evidence>